<sequence>MHTDSCHSEGDNVSKVLERFPHIVIEGPIGVGKTSLAEKLASVLGATLVLENAAQNPFLGRFYETSGASHALATQLYFMFQRLDQQRNEQACLAQGQRVVGDYLFEKNDVFAWLTLDKEEYALFQRIHHDVIPAEVAPPDLVIWLQAEPQTLLARIRKRATTMEKRIELPYLERLADGYAHLFQHYEKAPVFAVNTENFNPIDNEAHFHGLLQRLEGFRGTRGFFNPQL</sequence>
<dbReference type="PANTHER" id="PTHR10513:SF46">
    <property type="entry name" value="DEOXYGUANOSINE KINASE"/>
    <property type="match status" value="1"/>
</dbReference>
<evidence type="ECO:0000259" key="3">
    <source>
        <dbReference type="Pfam" id="PF01712"/>
    </source>
</evidence>
<evidence type="ECO:0000256" key="1">
    <source>
        <dbReference type="PIRSR" id="PIRSR000705-1"/>
    </source>
</evidence>
<feature type="binding site" evidence="2">
    <location>
        <begin position="27"/>
        <end position="35"/>
    </location>
    <ligand>
        <name>ATP</name>
        <dbReference type="ChEBI" id="CHEBI:30616"/>
    </ligand>
</feature>
<keyword evidence="4" id="KW-0808">Transferase</keyword>
<organism evidence="4 5">
    <name type="scientific">Saezia sanguinis</name>
    <dbReference type="NCBI Taxonomy" id="1965230"/>
    <lineage>
        <taxon>Bacteria</taxon>
        <taxon>Pseudomonadati</taxon>
        <taxon>Pseudomonadota</taxon>
        <taxon>Betaproteobacteria</taxon>
        <taxon>Burkholderiales</taxon>
        <taxon>Saeziaceae</taxon>
        <taxon>Saezia</taxon>
    </lineage>
</organism>
<accession>A0A433SHX0</accession>
<evidence type="ECO:0000313" key="4">
    <source>
        <dbReference type="EMBL" id="RUS68312.1"/>
    </source>
</evidence>
<gene>
    <name evidence="4" type="primary">dgk</name>
    <name evidence="4" type="ORF">CUZ56_00802</name>
</gene>
<keyword evidence="4" id="KW-0418">Kinase</keyword>
<feature type="binding site" evidence="2">
    <location>
        <begin position="155"/>
        <end position="159"/>
    </location>
    <ligand>
        <name>ATP</name>
        <dbReference type="ChEBI" id="CHEBI:30616"/>
    </ligand>
</feature>
<dbReference type="InterPro" id="IPR050566">
    <property type="entry name" value="Deoxyribonucleoside_kinase"/>
</dbReference>
<protein>
    <submittedName>
        <fullName evidence="4">Deoxyguanosine kinase</fullName>
        <ecNumber evidence="4">2.7.1.113</ecNumber>
    </submittedName>
</protein>
<dbReference type="InterPro" id="IPR031314">
    <property type="entry name" value="DNK_dom"/>
</dbReference>
<dbReference type="InterPro" id="IPR027417">
    <property type="entry name" value="P-loop_NTPase"/>
</dbReference>
<dbReference type="PIRSF" id="PIRSF000705">
    <property type="entry name" value="DNK"/>
    <property type="match status" value="1"/>
</dbReference>
<keyword evidence="2" id="KW-0547">Nucleotide-binding</keyword>
<dbReference type="GO" id="GO:0005737">
    <property type="term" value="C:cytoplasm"/>
    <property type="evidence" value="ECO:0007669"/>
    <property type="project" value="TreeGrafter"/>
</dbReference>
<dbReference type="EMBL" id="PQSP01000001">
    <property type="protein sequence ID" value="RUS68312.1"/>
    <property type="molecule type" value="Genomic_DNA"/>
</dbReference>
<evidence type="ECO:0000256" key="2">
    <source>
        <dbReference type="PIRSR" id="PIRSR000705-3"/>
    </source>
</evidence>
<dbReference type="SUPFAM" id="SSF52540">
    <property type="entry name" value="P-loop containing nucleoside triphosphate hydrolases"/>
    <property type="match status" value="1"/>
</dbReference>
<dbReference type="GO" id="GO:0004138">
    <property type="term" value="F:deoxyguanosine kinase activity"/>
    <property type="evidence" value="ECO:0007669"/>
    <property type="project" value="UniProtKB-EC"/>
</dbReference>
<reference evidence="4 5" key="1">
    <citation type="submission" date="2018-01" db="EMBL/GenBank/DDBJ databases">
        <title>Saezia sanguinis gen. nov., sp. nov., in the order Burkholderiales isolated from human blood.</title>
        <authorList>
            <person name="Medina-Pascual M.J."/>
            <person name="Valdezate S."/>
            <person name="Monzon S."/>
            <person name="Cuesta I."/>
            <person name="Carrasco G."/>
            <person name="Villalon P."/>
            <person name="Saez-Nieto J.A."/>
        </authorList>
    </citation>
    <scope>NUCLEOTIDE SEQUENCE [LARGE SCALE GENOMIC DNA]</scope>
    <source>
        <strain evidence="4 5">CNM695-12</strain>
    </source>
</reference>
<dbReference type="Proteomes" id="UP000286947">
    <property type="component" value="Unassembled WGS sequence"/>
</dbReference>
<dbReference type="GO" id="GO:0005524">
    <property type="term" value="F:ATP binding"/>
    <property type="evidence" value="ECO:0007669"/>
    <property type="project" value="UniProtKB-KW"/>
</dbReference>
<dbReference type="InterPro" id="IPR002624">
    <property type="entry name" value="DCK/DGK"/>
</dbReference>
<feature type="active site" description="Proton acceptor" evidence="1">
    <location>
        <position position="102"/>
    </location>
</feature>
<keyword evidence="2" id="KW-0067">ATP-binding</keyword>
<keyword evidence="5" id="KW-1185">Reference proteome</keyword>
<dbReference type="Gene3D" id="3.40.50.300">
    <property type="entry name" value="P-loop containing nucleotide triphosphate hydrolases"/>
    <property type="match status" value="1"/>
</dbReference>
<name>A0A433SHX0_9BURK</name>
<dbReference type="AlphaFoldDB" id="A0A433SHX0"/>
<proteinExistence type="predicted"/>
<dbReference type="CDD" id="cd01673">
    <property type="entry name" value="dNK"/>
    <property type="match status" value="1"/>
</dbReference>
<comment type="caution">
    <text evidence="4">The sequence shown here is derived from an EMBL/GenBank/DDBJ whole genome shotgun (WGS) entry which is preliminary data.</text>
</comment>
<dbReference type="PANTHER" id="PTHR10513">
    <property type="entry name" value="DEOXYNUCLEOSIDE KINASE"/>
    <property type="match status" value="1"/>
</dbReference>
<dbReference type="OrthoDB" id="9776634at2"/>
<feature type="domain" description="Deoxynucleoside kinase" evidence="3">
    <location>
        <begin position="23"/>
        <end position="214"/>
    </location>
</feature>
<evidence type="ECO:0000313" key="5">
    <source>
        <dbReference type="Proteomes" id="UP000286947"/>
    </source>
</evidence>
<dbReference type="EC" id="2.7.1.113" evidence="4"/>
<dbReference type="Pfam" id="PF01712">
    <property type="entry name" value="dNK"/>
    <property type="match status" value="1"/>
</dbReference>